<evidence type="ECO:0000313" key="3">
    <source>
        <dbReference type="RefSeq" id="XP_018468803.1"/>
    </source>
</evidence>
<dbReference type="NCBIfam" id="TIGR01640">
    <property type="entry name" value="F_box_assoc_1"/>
    <property type="match status" value="1"/>
</dbReference>
<dbReference type="Gene3D" id="1.20.1280.50">
    <property type="match status" value="1"/>
</dbReference>
<feature type="domain" description="F-box" evidence="1">
    <location>
        <begin position="27"/>
        <end position="76"/>
    </location>
</feature>
<dbReference type="RefSeq" id="XP_018468803.1">
    <property type="nucleotide sequence ID" value="XM_018613301.2"/>
</dbReference>
<protein>
    <submittedName>
        <fullName evidence="3">F-box protein At2g19630 isoform X1</fullName>
    </submittedName>
</protein>
<dbReference type="InterPro" id="IPR001810">
    <property type="entry name" value="F-box_dom"/>
</dbReference>
<dbReference type="PANTHER" id="PTHR31111:SF124">
    <property type="entry name" value="F-BOX DOMAIN-CONTAINING PROTEIN"/>
    <property type="match status" value="1"/>
</dbReference>
<keyword evidence="2" id="KW-1185">Reference proteome</keyword>
<dbReference type="OrthoDB" id="687122at2759"/>
<dbReference type="InterPro" id="IPR017451">
    <property type="entry name" value="F-box-assoc_interact_dom"/>
</dbReference>
<evidence type="ECO:0000259" key="1">
    <source>
        <dbReference type="PROSITE" id="PS50181"/>
    </source>
</evidence>
<dbReference type="InterPro" id="IPR036047">
    <property type="entry name" value="F-box-like_dom_sf"/>
</dbReference>
<dbReference type="Pfam" id="PF08268">
    <property type="entry name" value="FBA_3"/>
    <property type="match status" value="1"/>
</dbReference>
<proteinExistence type="predicted"/>
<reference evidence="2" key="1">
    <citation type="journal article" date="2019" name="Database">
        <title>The radish genome database (RadishGD): an integrated information resource for radish genomics.</title>
        <authorList>
            <person name="Yu H.J."/>
            <person name="Baek S."/>
            <person name="Lee Y.J."/>
            <person name="Cho A."/>
            <person name="Mun J.H."/>
        </authorList>
    </citation>
    <scope>NUCLEOTIDE SEQUENCE [LARGE SCALE GENOMIC DNA]</scope>
    <source>
        <strain evidence="2">cv. WK10039</strain>
    </source>
</reference>
<dbReference type="AlphaFoldDB" id="A0A6J0M9Z6"/>
<dbReference type="PROSITE" id="PS50181">
    <property type="entry name" value="FBOX"/>
    <property type="match status" value="1"/>
</dbReference>
<gene>
    <name evidence="3" type="primary">LOC108840473</name>
</gene>
<sequence>MKTRRKHAAEDVLTISRRSTQSPPVSIGNSETIPTDLIFEIFSRLPAKSIAQCRRVSKFWNSLLRSSDFTELFITRSLALRPQLLLSCEQNDELFLFSIPQVQNQDVVSANYHTRFPCEYSSKITGPLRGLVCITHPRKYKKMAQVICNPSTGQSLRLPNLKTRDLLVKTFLGFDPIGKQFKLLSMTARDRENSEEPQVLTLGLRNLAWRKIECSISHLYLQIDWICVNGVIYYVAVLNGPPRGMKIVCFDVRSEKFSFINKAKDMALCSRSAIVNYKGALGALLSKGFTEVTGETKCLELWVLVDADQHEWSKHISISLPPMWNNIVAEAMLFFVGVTGTDEIVLSPRYLSEPYRFYVYYYNIESNTIRRVEIQGMDAFRHCKVHLSLNHVEDVKLLQYI</sequence>
<evidence type="ECO:0000313" key="2">
    <source>
        <dbReference type="Proteomes" id="UP000504610"/>
    </source>
</evidence>
<dbReference type="Pfam" id="PF00646">
    <property type="entry name" value="F-box"/>
    <property type="match status" value="1"/>
</dbReference>
<dbReference type="PANTHER" id="PTHR31111">
    <property type="entry name" value="BNAA05G37150D PROTEIN-RELATED"/>
    <property type="match status" value="1"/>
</dbReference>
<dbReference type="CDD" id="cd22157">
    <property type="entry name" value="F-box_AtFBW1-like"/>
    <property type="match status" value="1"/>
</dbReference>
<dbReference type="KEGG" id="rsz:108840473"/>
<name>A0A6J0M9Z6_RAPSA</name>
<dbReference type="InterPro" id="IPR013187">
    <property type="entry name" value="F-box-assoc_dom_typ3"/>
</dbReference>
<organism evidence="2 3">
    <name type="scientific">Raphanus sativus</name>
    <name type="common">Radish</name>
    <name type="synonym">Raphanus raphanistrum var. sativus</name>
    <dbReference type="NCBI Taxonomy" id="3726"/>
    <lineage>
        <taxon>Eukaryota</taxon>
        <taxon>Viridiplantae</taxon>
        <taxon>Streptophyta</taxon>
        <taxon>Embryophyta</taxon>
        <taxon>Tracheophyta</taxon>
        <taxon>Spermatophyta</taxon>
        <taxon>Magnoliopsida</taxon>
        <taxon>eudicotyledons</taxon>
        <taxon>Gunneridae</taxon>
        <taxon>Pentapetalae</taxon>
        <taxon>rosids</taxon>
        <taxon>malvids</taxon>
        <taxon>Brassicales</taxon>
        <taxon>Brassicaceae</taxon>
        <taxon>Brassiceae</taxon>
        <taxon>Raphanus</taxon>
    </lineage>
</organism>
<dbReference type="Proteomes" id="UP000504610">
    <property type="component" value="Chromosome 2"/>
</dbReference>
<dbReference type="SMART" id="SM00256">
    <property type="entry name" value="FBOX"/>
    <property type="match status" value="1"/>
</dbReference>
<accession>A0A6J0M9Z6</accession>
<dbReference type="SUPFAM" id="SSF81383">
    <property type="entry name" value="F-box domain"/>
    <property type="match status" value="1"/>
</dbReference>
<reference evidence="3" key="2">
    <citation type="submission" date="2025-08" db="UniProtKB">
        <authorList>
            <consortium name="RefSeq"/>
        </authorList>
    </citation>
    <scope>IDENTIFICATION</scope>
    <source>
        <tissue evidence="3">Leaf</tissue>
    </source>
</reference>
<dbReference type="GeneID" id="108840473"/>